<keyword evidence="3" id="KW-1185">Reference proteome</keyword>
<evidence type="ECO:0000256" key="1">
    <source>
        <dbReference type="SAM" id="Phobius"/>
    </source>
</evidence>
<reference evidence="2" key="1">
    <citation type="journal article" date="2020" name="Stud. Mycol.">
        <title>101 Dothideomycetes genomes: a test case for predicting lifestyles and emergence of pathogens.</title>
        <authorList>
            <person name="Haridas S."/>
            <person name="Albert R."/>
            <person name="Binder M."/>
            <person name="Bloem J."/>
            <person name="Labutti K."/>
            <person name="Salamov A."/>
            <person name="Andreopoulos B."/>
            <person name="Baker S."/>
            <person name="Barry K."/>
            <person name="Bills G."/>
            <person name="Bluhm B."/>
            <person name="Cannon C."/>
            <person name="Castanera R."/>
            <person name="Culley D."/>
            <person name="Daum C."/>
            <person name="Ezra D."/>
            <person name="Gonzalez J."/>
            <person name="Henrissat B."/>
            <person name="Kuo A."/>
            <person name="Liang C."/>
            <person name="Lipzen A."/>
            <person name="Lutzoni F."/>
            <person name="Magnuson J."/>
            <person name="Mondo S."/>
            <person name="Nolan M."/>
            <person name="Ohm R."/>
            <person name="Pangilinan J."/>
            <person name="Park H.-J."/>
            <person name="Ramirez L."/>
            <person name="Alfaro M."/>
            <person name="Sun H."/>
            <person name="Tritt A."/>
            <person name="Yoshinaga Y."/>
            <person name="Zwiers L.-H."/>
            <person name="Turgeon B."/>
            <person name="Goodwin S."/>
            <person name="Spatafora J."/>
            <person name="Crous P."/>
            <person name="Grigoriev I."/>
        </authorList>
    </citation>
    <scope>NUCLEOTIDE SEQUENCE</scope>
    <source>
        <strain evidence="2">CBS 125425</strain>
    </source>
</reference>
<protein>
    <submittedName>
        <fullName evidence="2">Uncharacterized protein</fullName>
    </submittedName>
</protein>
<gene>
    <name evidence="2" type="ORF">EJ04DRAFT_515414</name>
</gene>
<feature type="transmembrane region" description="Helical" evidence="1">
    <location>
        <begin position="16"/>
        <end position="39"/>
    </location>
</feature>
<dbReference type="AlphaFoldDB" id="A0A9P4QSM4"/>
<name>A0A9P4QSM4_9PLEO</name>
<organism evidence="2 3">
    <name type="scientific">Polyplosphaeria fusca</name>
    <dbReference type="NCBI Taxonomy" id="682080"/>
    <lineage>
        <taxon>Eukaryota</taxon>
        <taxon>Fungi</taxon>
        <taxon>Dikarya</taxon>
        <taxon>Ascomycota</taxon>
        <taxon>Pezizomycotina</taxon>
        <taxon>Dothideomycetes</taxon>
        <taxon>Pleosporomycetidae</taxon>
        <taxon>Pleosporales</taxon>
        <taxon>Tetraplosphaeriaceae</taxon>
        <taxon>Polyplosphaeria</taxon>
    </lineage>
</organism>
<proteinExistence type="predicted"/>
<keyword evidence="1" id="KW-0472">Membrane</keyword>
<evidence type="ECO:0000313" key="2">
    <source>
        <dbReference type="EMBL" id="KAF2730147.1"/>
    </source>
</evidence>
<accession>A0A9P4QSM4</accession>
<keyword evidence="1" id="KW-0812">Transmembrane</keyword>
<sequence>MHGTRHRFVVEGARKAFSVGFFCASFAIPNSAWYLLIALRCCYIRRRRRSSADS</sequence>
<dbReference type="Proteomes" id="UP000799444">
    <property type="component" value="Unassembled WGS sequence"/>
</dbReference>
<evidence type="ECO:0000313" key="3">
    <source>
        <dbReference type="Proteomes" id="UP000799444"/>
    </source>
</evidence>
<keyword evidence="1" id="KW-1133">Transmembrane helix</keyword>
<comment type="caution">
    <text evidence="2">The sequence shown here is derived from an EMBL/GenBank/DDBJ whole genome shotgun (WGS) entry which is preliminary data.</text>
</comment>
<dbReference type="EMBL" id="ML996224">
    <property type="protein sequence ID" value="KAF2730147.1"/>
    <property type="molecule type" value="Genomic_DNA"/>
</dbReference>